<evidence type="ECO:0000256" key="2">
    <source>
        <dbReference type="ARBA" id="ARBA00022692"/>
    </source>
</evidence>
<reference evidence="7" key="1">
    <citation type="submission" date="2017-09" db="EMBL/GenBank/DDBJ databases">
        <title>Depth-based differentiation of microbial function through sediment-hosted aquifers and enrichment of novel symbionts in the deep terrestrial subsurface.</title>
        <authorList>
            <person name="Probst A.J."/>
            <person name="Ladd B."/>
            <person name="Jarett J.K."/>
            <person name="Geller-Mcgrath D.E."/>
            <person name="Sieber C.M.K."/>
            <person name="Emerson J.B."/>
            <person name="Anantharaman K."/>
            <person name="Thomas B.C."/>
            <person name="Malmstrom R."/>
            <person name="Stieglmeier M."/>
            <person name="Klingl A."/>
            <person name="Woyke T."/>
            <person name="Ryan C.M."/>
            <person name="Banfield J.F."/>
        </authorList>
    </citation>
    <scope>NUCLEOTIDE SEQUENCE [LARGE SCALE GENOMIC DNA]</scope>
</reference>
<accession>A0A2M8KR43</accession>
<evidence type="ECO:0000313" key="6">
    <source>
        <dbReference type="EMBL" id="PJE62394.1"/>
    </source>
</evidence>
<feature type="transmembrane region" description="Helical" evidence="5">
    <location>
        <begin position="87"/>
        <end position="109"/>
    </location>
</feature>
<evidence type="ECO:0000256" key="1">
    <source>
        <dbReference type="ARBA" id="ARBA00004127"/>
    </source>
</evidence>
<evidence type="ECO:0000256" key="3">
    <source>
        <dbReference type="ARBA" id="ARBA00022989"/>
    </source>
</evidence>
<organism evidence="6 7">
    <name type="scientific">Candidatus Roizmanbacteria bacterium CG10_big_fil_rev_8_21_14_0_10_39_6</name>
    <dbReference type="NCBI Taxonomy" id="1974853"/>
    <lineage>
        <taxon>Bacteria</taxon>
        <taxon>Candidatus Roizmaniibacteriota</taxon>
    </lineage>
</organism>
<gene>
    <name evidence="6" type="ORF">COU88_05245</name>
</gene>
<keyword evidence="4 5" id="KW-0472">Membrane</keyword>
<dbReference type="Gene3D" id="1.20.120.1630">
    <property type="match status" value="1"/>
</dbReference>
<feature type="transmembrane region" description="Helical" evidence="5">
    <location>
        <begin position="7"/>
        <end position="25"/>
    </location>
</feature>
<dbReference type="PANTHER" id="PTHR43847:SF1">
    <property type="entry name" value="BLL3993 PROTEIN"/>
    <property type="match status" value="1"/>
</dbReference>
<dbReference type="InterPro" id="IPR052527">
    <property type="entry name" value="Metal_cation-efflux_comp"/>
</dbReference>
<name>A0A2M8KR43_9BACT</name>
<protein>
    <recommendedName>
        <fullName evidence="8">Isoprenylcysteine carboxylmethyltransferase family protein</fullName>
    </recommendedName>
</protein>
<feature type="transmembrane region" description="Helical" evidence="5">
    <location>
        <begin position="31"/>
        <end position="50"/>
    </location>
</feature>
<keyword evidence="2 5" id="KW-0812">Transmembrane</keyword>
<comment type="caution">
    <text evidence="6">The sequence shown here is derived from an EMBL/GenBank/DDBJ whole genome shotgun (WGS) entry which is preliminary data.</text>
</comment>
<evidence type="ECO:0000313" key="7">
    <source>
        <dbReference type="Proteomes" id="UP000229554"/>
    </source>
</evidence>
<comment type="subcellular location">
    <subcellularLocation>
        <location evidence="1">Endomembrane system</location>
        <topology evidence="1">Multi-pass membrane protein</topology>
    </subcellularLocation>
</comment>
<dbReference type="AlphaFoldDB" id="A0A2M8KR43"/>
<sequence>MNNKTKSLIFDIFQISSLLFFLFTGPVIASSSIFVLFQTVAIIILFVAAWQMRRTKYYRVPDVGKQNELVTDGIYAYVRNPMYLSQLLFCGALLLDVFSIPRLLVYLIYITNFILKIRYEELLLDTHFKEFAGYKKTSWRLFPFVY</sequence>
<keyword evidence="3 5" id="KW-1133">Transmembrane helix</keyword>
<evidence type="ECO:0000256" key="5">
    <source>
        <dbReference type="SAM" id="Phobius"/>
    </source>
</evidence>
<dbReference type="EMBL" id="PFED01000212">
    <property type="protein sequence ID" value="PJE62394.1"/>
    <property type="molecule type" value="Genomic_DNA"/>
</dbReference>
<dbReference type="Pfam" id="PF04191">
    <property type="entry name" value="PEMT"/>
    <property type="match status" value="1"/>
</dbReference>
<evidence type="ECO:0008006" key="8">
    <source>
        <dbReference type="Google" id="ProtNLM"/>
    </source>
</evidence>
<dbReference type="InterPro" id="IPR007318">
    <property type="entry name" value="Phopholipid_MeTrfase"/>
</dbReference>
<proteinExistence type="predicted"/>
<evidence type="ECO:0000256" key="4">
    <source>
        <dbReference type="ARBA" id="ARBA00023136"/>
    </source>
</evidence>
<dbReference type="GO" id="GO:0012505">
    <property type="term" value="C:endomembrane system"/>
    <property type="evidence" value="ECO:0007669"/>
    <property type="project" value="UniProtKB-SubCell"/>
</dbReference>
<dbReference type="Proteomes" id="UP000229554">
    <property type="component" value="Unassembled WGS sequence"/>
</dbReference>
<dbReference type="PANTHER" id="PTHR43847">
    <property type="entry name" value="BLL3993 PROTEIN"/>
    <property type="match status" value="1"/>
</dbReference>